<dbReference type="InterPro" id="IPR011047">
    <property type="entry name" value="Quinoprotein_ADH-like_sf"/>
</dbReference>
<proteinExistence type="inferred from homology"/>
<dbReference type="SMART" id="SM00564">
    <property type="entry name" value="PQQ"/>
    <property type="match status" value="5"/>
</dbReference>
<dbReference type="CDD" id="cd10280">
    <property type="entry name" value="PQQ_mGDH"/>
    <property type="match status" value="1"/>
</dbReference>
<evidence type="ECO:0000256" key="8">
    <source>
        <dbReference type="PROSITE-ProRule" id="PRU00433"/>
    </source>
</evidence>
<comment type="similarity">
    <text evidence="2">Belongs to the bacterial PQQ dehydrogenase family.</text>
</comment>
<dbReference type="PANTHER" id="PTHR32303">
    <property type="entry name" value="QUINOPROTEIN ALCOHOL DEHYDROGENASE (CYTOCHROME C)"/>
    <property type="match status" value="1"/>
</dbReference>
<evidence type="ECO:0000256" key="2">
    <source>
        <dbReference type="ARBA" id="ARBA00008156"/>
    </source>
</evidence>
<reference evidence="11" key="1">
    <citation type="submission" date="2021-12" db="EMBL/GenBank/DDBJ databases">
        <authorList>
            <person name="Rodrigo-Torres L."/>
            <person name="Arahal R. D."/>
            <person name="Lucena T."/>
        </authorList>
    </citation>
    <scope>NUCLEOTIDE SEQUENCE</scope>
    <source>
        <strain evidence="11">CECT 8858</strain>
    </source>
</reference>
<feature type="domain" description="Cytochrome c" evidence="10">
    <location>
        <begin position="52"/>
        <end position="131"/>
    </location>
</feature>
<keyword evidence="5 9" id="KW-0732">Signal</keyword>
<dbReference type="SUPFAM" id="SSF50998">
    <property type="entry name" value="Quinoprotein alcohol dehydrogenase-like"/>
    <property type="match status" value="1"/>
</dbReference>
<evidence type="ECO:0000256" key="3">
    <source>
        <dbReference type="ARBA" id="ARBA00022617"/>
    </source>
</evidence>
<gene>
    <name evidence="11" type="ORF">EMA8858_03841</name>
</gene>
<dbReference type="InterPro" id="IPR018391">
    <property type="entry name" value="PQQ_b-propeller_rpt"/>
</dbReference>
<keyword evidence="4 8" id="KW-0479">Metal-binding</keyword>
<evidence type="ECO:0000256" key="7">
    <source>
        <dbReference type="ARBA" id="ARBA00023004"/>
    </source>
</evidence>
<dbReference type="InterPro" id="IPR002372">
    <property type="entry name" value="PQQ_rpt_dom"/>
</dbReference>
<dbReference type="Gene3D" id="2.140.10.10">
    <property type="entry name" value="Quinoprotein alcohol dehydrogenase-like superfamily"/>
    <property type="match status" value="2"/>
</dbReference>
<feature type="signal peptide" evidence="9">
    <location>
        <begin position="1"/>
        <end position="30"/>
    </location>
</feature>
<dbReference type="InterPro" id="IPR036909">
    <property type="entry name" value="Cyt_c-like_dom_sf"/>
</dbReference>
<sequence>MFIWIKLMKTMKKTLNWSIFLLLTSITALAQTNNAISKNEIPTALNGVFSKDQVQSASEIYLNSCAICHGRDLRGSEGGSALIGDRFQTKWKNKTLRELFLYTKSTMPKTKPNSFDEKTYAALIAFILNANGFPSGEKPLAFKNIADKTILGAAPPSRVSMGFKPAISENKPKTIEADWPQHRGDFGSTNYSVLNQINETNAPQLKIAWRWKTDNFGPSPEYYFKSTPLMVKGVLYTTAGLSRSIAAIDAETGETLWTFRLDEKERKAYVPRQNSGRGVAYWSDEKGGKDRVVFISPSFQLVALDAQTGRPINDFGENGIVDLKKGLGSHVDPLTSTIGSTSPPIIVNDVIIMGASFPVGLAPTSKSQTRGDIMGYDVKTGKQLWIFHTIPQAGELGNETWKDESWKYTGNAGAWAPLTADPALGYVYLPLEAATGDFYGGHRSGDNLFSQSLVCLNAKTGERVWHYQLIHHDIWDYDLPAPPILADINVDGKAIKAVIQVTKQAFAFVFDRITGKPVWPIEERAVPKSTVPGEITSPTQPFPTKPAPFDRQGYSDDILVDFTPAIKKEALKIVSKFNKGPLYTPVNLYNPPNQLGTLMIPDAVGGANWQGGVFDPEKGILYVSSSTVLRPMSIEPSTNNSDMAYVAYMGTSRIGPYGLPLVKPPYGRITAIDLNTGEHKWMVPNADTPKWVKENPALKGLKIPRTGSPERVGMLVTKSLLFAGEGSGLYASDGGGGKIFRAYNKETGKIIAELELPANQTGVPMTYSVNGKQYIVVAVGAVGHPGELVALSL</sequence>
<dbReference type="PROSITE" id="PS51007">
    <property type="entry name" value="CYTC"/>
    <property type="match status" value="1"/>
</dbReference>
<evidence type="ECO:0000256" key="6">
    <source>
        <dbReference type="ARBA" id="ARBA00023002"/>
    </source>
</evidence>
<name>A0ABN8EXB1_9BACT</name>
<dbReference type="Proteomes" id="UP000837932">
    <property type="component" value="Unassembled WGS sequence"/>
</dbReference>
<evidence type="ECO:0000313" key="11">
    <source>
        <dbReference type="EMBL" id="CAH0997707.1"/>
    </source>
</evidence>
<dbReference type="InterPro" id="IPR009056">
    <property type="entry name" value="Cyt_c-like_dom"/>
</dbReference>
<comment type="caution">
    <text evidence="11">The sequence shown here is derived from an EMBL/GenBank/DDBJ whole genome shotgun (WGS) entry which is preliminary data.</text>
</comment>
<keyword evidence="3 8" id="KW-0349">Heme</keyword>
<dbReference type="PANTHER" id="PTHR32303:SF4">
    <property type="entry name" value="QUINOPROTEIN GLUCOSE DEHYDROGENASE"/>
    <property type="match status" value="1"/>
</dbReference>
<evidence type="ECO:0000256" key="5">
    <source>
        <dbReference type="ARBA" id="ARBA00022729"/>
    </source>
</evidence>
<comment type="cofactor">
    <cofactor evidence="1">
        <name>pyrroloquinoline quinone</name>
        <dbReference type="ChEBI" id="CHEBI:58442"/>
    </cofactor>
</comment>
<dbReference type="Pfam" id="PF01011">
    <property type="entry name" value="PQQ"/>
    <property type="match status" value="1"/>
</dbReference>
<dbReference type="InterPro" id="IPR017511">
    <property type="entry name" value="PQQ_mDH"/>
</dbReference>
<keyword evidence="12" id="KW-1185">Reference proteome</keyword>
<organism evidence="11 12">
    <name type="scientific">Emticicia aquatica</name>
    <dbReference type="NCBI Taxonomy" id="1681835"/>
    <lineage>
        <taxon>Bacteria</taxon>
        <taxon>Pseudomonadati</taxon>
        <taxon>Bacteroidota</taxon>
        <taxon>Cytophagia</taxon>
        <taxon>Cytophagales</taxon>
        <taxon>Leadbetterellaceae</taxon>
        <taxon>Emticicia</taxon>
    </lineage>
</organism>
<dbReference type="Gene3D" id="1.10.760.10">
    <property type="entry name" value="Cytochrome c-like domain"/>
    <property type="match status" value="1"/>
</dbReference>
<evidence type="ECO:0000259" key="10">
    <source>
        <dbReference type="PROSITE" id="PS51007"/>
    </source>
</evidence>
<evidence type="ECO:0000256" key="1">
    <source>
        <dbReference type="ARBA" id="ARBA00001931"/>
    </source>
</evidence>
<protein>
    <recommendedName>
        <fullName evidence="10">Cytochrome c domain-containing protein</fullName>
    </recommendedName>
</protein>
<accession>A0ABN8EXB1</accession>
<dbReference type="EMBL" id="CAKLPY010000005">
    <property type="protein sequence ID" value="CAH0997707.1"/>
    <property type="molecule type" value="Genomic_DNA"/>
</dbReference>
<evidence type="ECO:0000256" key="9">
    <source>
        <dbReference type="SAM" id="SignalP"/>
    </source>
</evidence>
<keyword evidence="7 8" id="KW-0408">Iron</keyword>
<feature type="chain" id="PRO_5046846070" description="Cytochrome c domain-containing protein" evidence="9">
    <location>
        <begin position="31"/>
        <end position="793"/>
    </location>
</feature>
<dbReference type="Pfam" id="PF13442">
    <property type="entry name" value="Cytochrome_CBB3"/>
    <property type="match status" value="1"/>
</dbReference>
<evidence type="ECO:0000313" key="12">
    <source>
        <dbReference type="Proteomes" id="UP000837932"/>
    </source>
</evidence>
<keyword evidence="6" id="KW-0560">Oxidoreductase</keyword>
<evidence type="ECO:0000256" key="4">
    <source>
        <dbReference type="ARBA" id="ARBA00022723"/>
    </source>
</evidence>
<dbReference type="SUPFAM" id="SSF46626">
    <property type="entry name" value="Cytochrome c"/>
    <property type="match status" value="1"/>
</dbReference>